<proteinExistence type="predicted"/>
<dbReference type="PANTHER" id="PTHR23513:SF11">
    <property type="entry name" value="STAPHYLOFERRIN A TRANSPORTER"/>
    <property type="match status" value="1"/>
</dbReference>
<protein>
    <submittedName>
        <fullName evidence="9">MFS transporter</fullName>
    </submittedName>
</protein>
<evidence type="ECO:0000256" key="3">
    <source>
        <dbReference type="ARBA" id="ARBA00022475"/>
    </source>
</evidence>
<evidence type="ECO:0000259" key="8">
    <source>
        <dbReference type="PROSITE" id="PS50850"/>
    </source>
</evidence>
<keyword evidence="4 7" id="KW-0812">Transmembrane</keyword>
<dbReference type="Gene3D" id="1.20.1250.20">
    <property type="entry name" value="MFS general substrate transporter like domains"/>
    <property type="match status" value="1"/>
</dbReference>
<dbReference type="EMBL" id="BNAL01000016">
    <property type="protein sequence ID" value="GHG03127.1"/>
    <property type="molecule type" value="Genomic_DNA"/>
</dbReference>
<feature type="transmembrane region" description="Helical" evidence="7">
    <location>
        <begin position="51"/>
        <end position="74"/>
    </location>
</feature>
<evidence type="ECO:0000313" key="10">
    <source>
        <dbReference type="Proteomes" id="UP000632154"/>
    </source>
</evidence>
<feature type="transmembrane region" description="Helical" evidence="7">
    <location>
        <begin position="388"/>
        <end position="408"/>
    </location>
</feature>
<dbReference type="CDD" id="cd06173">
    <property type="entry name" value="MFS_MefA_like"/>
    <property type="match status" value="1"/>
</dbReference>
<accession>A0ABQ3K801</accession>
<evidence type="ECO:0000256" key="2">
    <source>
        <dbReference type="ARBA" id="ARBA00022448"/>
    </source>
</evidence>
<feature type="transmembrane region" description="Helical" evidence="7">
    <location>
        <begin position="324"/>
        <end position="349"/>
    </location>
</feature>
<dbReference type="Proteomes" id="UP000632154">
    <property type="component" value="Unassembled WGS sequence"/>
</dbReference>
<name>A0ABQ3K801_9DEIO</name>
<evidence type="ECO:0000256" key="4">
    <source>
        <dbReference type="ARBA" id="ARBA00022692"/>
    </source>
</evidence>
<sequence>MGWLRRTFSALGHDLFRRYWSSQLLSLIGTWMQTTAQQYLVLELTGGSSAALGWVTAAQFTPSLLLSLFAGAIVDRVPRRTVLLLTQTGFLLTATALAVSTHLEIVTLPLVLGLAFVHGMAQAFDMPARQSIVVDLVPRSSVANAIALNSFSFNVSRTTGQALFGLVVAGGVALLAGGDEGALSRLAFPFYLNVASFFLVMYVIATLPFPPRQAAPRGSVLEQIGDGLRYVRGNHDVSSVMWLVGLLSLTVINFNIVIPYFAREVFGAREAAFGLMSAVFGAGAVAGALYQASKPNPVRFLRLGALILVGATAAFAWVPGPTLGLPLLALAGFGMLSFLVSANSTVQLIIPDELRGRVMSLYSFVLAGMGPPSAIFVSFMIGKTGPLGPHWGLSVVAALGALSLLALWRQLPRTLPQQAEKGKKG</sequence>
<evidence type="ECO:0000256" key="7">
    <source>
        <dbReference type="SAM" id="Phobius"/>
    </source>
</evidence>
<keyword evidence="10" id="KW-1185">Reference proteome</keyword>
<feature type="transmembrane region" description="Helical" evidence="7">
    <location>
        <begin position="162"/>
        <end position="178"/>
    </location>
</feature>
<keyword evidence="3" id="KW-1003">Cell membrane</keyword>
<feature type="transmembrane region" description="Helical" evidence="7">
    <location>
        <begin position="240"/>
        <end position="261"/>
    </location>
</feature>
<dbReference type="PROSITE" id="PS50850">
    <property type="entry name" value="MFS"/>
    <property type="match status" value="1"/>
</dbReference>
<evidence type="ECO:0000313" key="9">
    <source>
        <dbReference type="EMBL" id="GHG03127.1"/>
    </source>
</evidence>
<evidence type="ECO:0000256" key="1">
    <source>
        <dbReference type="ARBA" id="ARBA00004651"/>
    </source>
</evidence>
<feature type="domain" description="Major facilitator superfamily (MFS) profile" evidence="8">
    <location>
        <begin position="1"/>
        <end position="415"/>
    </location>
</feature>
<keyword evidence="2" id="KW-0813">Transport</keyword>
<dbReference type="Pfam" id="PF05977">
    <property type="entry name" value="MFS_3"/>
    <property type="match status" value="1"/>
</dbReference>
<gene>
    <name evidence="9" type="ORF">GCM10017783_14300</name>
</gene>
<dbReference type="PANTHER" id="PTHR23513">
    <property type="entry name" value="INTEGRAL MEMBRANE EFFLUX PROTEIN-RELATED"/>
    <property type="match status" value="1"/>
</dbReference>
<organism evidence="9 10">
    <name type="scientific">Deinococcus piscis</name>
    <dbReference type="NCBI Taxonomy" id="394230"/>
    <lineage>
        <taxon>Bacteria</taxon>
        <taxon>Thermotogati</taxon>
        <taxon>Deinococcota</taxon>
        <taxon>Deinococci</taxon>
        <taxon>Deinococcales</taxon>
        <taxon>Deinococcaceae</taxon>
        <taxon>Deinococcus</taxon>
    </lineage>
</organism>
<feature type="transmembrane region" description="Helical" evidence="7">
    <location>
        <begin position="300"/>
        <end position="318"/>
    </location>
</feature>
<feature type="transmembrane region" description="Helical" evidence="7">
    <location>
        <begin position="361"/>
        <end position="382"/>
    </location>
</feature>
<comment type="subcellular location">
    <subcellularLocation>
        <location evidence="1">Cell membrane</location>
        <topology evidence="1">Multi-pass membrane protein</topology>
    </subcellularLocation>
</comment>
<dbReference type="InterPro" id="IPR036259">
    <property type="entry name" value="MFS_trans_sf"/>
</dbReference>
<keyword evidence="5 7" id="KW-1133">Transmembrane helix</keyword>
<comment type="caution">
    <text evidence="9">The sequence shown here is derived from an EMBL/GenBank/DDBJ whole genome shotgun (WGS) entry which is preliminary data.</text>
</comment>
<dbReference type="RefSeq" id="WP_189643000.1">
    <property type="nucleotide sequence ID" value="NZ_BNAL01000016.1"/>
</dbReference>
<reference evidence="10" key="1">
    <citation type="journal article" date="2019" name="Int. J. Syst. Evol. Microbiol.">
        <title>The Global Catalogue of Microorganisms (GCM) 10K type strain sequencing project: providing services to taxonomists for standard genome sequencing and annotation.</title>
        <authorList>
            <consortium name="The Broad Institute Genomics Platform"/>
            <consortium name="The Broad Institute Genome Sequencing Center for Infectious Disease"/>
            <person name="Wu L."/>
            <person name="Ma J."/>
        </authorList>
    </citation>
    <scope>NUCLEOTIDE SEQUENCE [LARGE SCALE GENOMIC DNA]</scope>
    <source>
        <strain evidence="10">CGMCC 1.18439</strain>
    </source>
</reference>
<keyword evidence="6 7" id="KW-0472">Membrane</keyword>
<evidence type="ECO:0000256" key="5">
    <source>
        <dbReference type="ARBA" id="ARBA00022989"/>
    </source>
</evidence>
<dbReference type="InterPro" id="IPR020846">
    <property type="entry name" value="MFS_dom"/>
</dbReference>
<feature type="transmembrane region" description="Helical" evidence="7">
    <location>
        <begin position="190"/>
        <end position="209"/>
    </location>
</feature>
<feature type="transmembrane region" description="Helical" evidence="7">
    <location>
        <begin position="81"/>
        <end position="99"/>
    </location>
</feature>
<evidence type="ECO:0000256" key="6">
    <source>
        <dbReference type="ARBA" id="ARBA00023136"/>
    </source>
</evidence>
<dbReference type="SUPFAM" id="SSF103473">
    <property type="entry name" value="MFS general substrate transporter"/>
    <property type="match status" value="1"/>
</dbReference>
<dbReference type="InterPro" id="IPR010290">
    <property type="entry name" value="TM_effector"/>
</dbReference>
<feature type="transmembrane region" description="Helical" evidence="7">
    <location>
        <begin position="273"/>
        <end position="293"/>
    </location>
</feature>
<feature type="transmembrane region" description="Helical" evidence="7">
    <location>
        <begin position="105"/>
        <end position="124"/>
    </location>
</feature>